<evidence type="ECO:0000256" key="2">
    <source>
        <dbReference type="ARBA" id="ARBA00022448"/>
    </source>
</evidence>
<feature type="transmembrane region" description="Helical" evidence="7">
    <location>
        <begin position="131"/>
        <end position="154"/>
    </location>
</feature>
<dbReference type="Proteomes" id="UP000233249">
    <property type="component" value="Unassembled WGS sequence"/>
</dbReference>
<dbReference type="InterPro" id="IPR000515">
    <property type="entry name" value="MetI-like"/>
</dbReference>
<dbReference type="Gene3D" id="1.10.3720.10">
    <property type="entry name" value="MetI-like"/>
    <property type="match status" value="1"/>
</dbReference>
<organism evidence="9 10">
    <name type="scientific">Corynebacterium mastitidis</name>
    <dbReference type="NCBI Taxonomy" id="161890"/>
    <lineage>
        <taxon>Bacteria</taxon>
        <taxon>Bacillati</taxon>
        <taxon>Actinomycetota</taxon>
        <taxon>Actinomycetes</taxon>
        <taxon>Mycobacteriales</taxon>
        <taxon>Corynebacteriaceae</taxon>
        <taxon>Corynebacterium</taxon>
    </lineage>
</organism>
<dbReference type="InterPro" id="IPR045621">
    <property type="entry name" value="BPD_transp_1_N"/>
</dbReference>
<feature type="transmembrane region" description="Helical" evidence="7">
    <location>
        <begin position="12"/>
        <end position="30"/>
    </location>
</feature>
<dbReference type="InterPro" id="IPR035906">
    <property type="entry name" value="MetI-like_sf"/>
</dbReference>
<comment type="similarity">
    <text evidence="7">Belongs to the binding-protein-dependent transport system permease family.</text>
</comment>
<proteinExistence type="inferred from homology"/>
<dbReference type="PANTHER" id="PTHR43163:SF6">
    <property type="entry name" value="DIPEPTIDE TRANSPORT SYSTEM PERMEASE PROTEIN DPPB-RELATED"/>
    <property type="match status" value="1"/>
</dbReference>
<dbReference type="RefSeq" id="WP_101173364.1">
    <property type="nucleotide sequence ID" value="NZ_JAKRKB010000005.1"/>
</dbReference>
<dbReference type="OrthoDB" id="147639at2"/>
<feature type="transmembrane region" description="Helical" evidence="7">
    <location>
        <begin position="174"/>
        <end position="193"/>
    </location>
</feature>
<name>A0A2N0X8B1_9CORY</name>
<comment type="subcellular location">
    <subcellularLocation>
        <location evidence="1 7">Cell membrane</location>
        <topology evidence="1 7">Multi-pass membrane protein</topology>
    </subcellularLocation>
</comment>
<dbReference type="STRING" id="1121365.GCA_000375365_00360"/>
<dbReference type="Pfam" id="PF00528">
    <property type="entry name" value="BPD_transp_1"/>
    <property type="match status" value="1"/>
</dbReference>
<dbReference type="AlphaFoldDB" id="A0A2N0X8B1"/>
<evidence type="ECO:0000256" key="5">
    <source>
        <dbReference type="ARBA" id="ARBA00022989"/>
    </source>
</evidence>
<evidence type="ECO:0000313" key="9">
    <source>
        <dbReference type="EMBL" id="PKF68943.1"/>
    </source>
</evidence>
<evidence type="ECO:0000313" key="10">
    <source>
        <dbReference type="Proteomes" id="UP000233249"/>
    </source>
</evidence>
<dbReference type="GO" id="GO:0005886">
    <property type="term" value="C:plasma membrane"/>
    <property type="evidence" value="ECO:0007669"/>
    <property type="project" value="UniProtKB-SubCell"/>
</dbReference>
<feature type="transmembrane region" description="Helical" evidence="7">
    <location>
        <begin position="96"/>
        <end position="119"/>
    </location>
</feature>
<keyword evidence="3" id="KW-1003">Cell membrane</keyword>
<evidence type="ECO:0000256" key="3">
    <source>
        <dbReference type="ARBA" id="ARBA00022475"/>
    </source>
</evidence>
<evidence type="ECO:0000256" key="6">
    <source>
        <dbReference type="ARBA" id="ARBA00023136"/>
    </source>
</evidence>
<evidence type="ECO:0000256" key="1">
    <source>
        <dbReference type="ARBA" id="ARBA00004651"/>
    </source>
</evidence>
<dbReference type="PANTHER" id="PTHR43163">
    <property type="entry name" value="DIPEPTIDE TRANSPORT SYSTEM PERMEASE PROTEIN DPPB-RELATED"/>
    <property type="match status" value="1"/>
</dbReference>
<dbReference type="EMBL" id="PJAF01000009">
    <property type="protein sequence ID" value="PKF68943.1"/>
    <property type="molecule type" value="Genomic_DNA"/>
</dbReference>
<keyword evidence="4 7" id="KW-0812">Transmembrane</keyword>
<reference evidence="9 10" key="1">
    <citation type="submission" date="2017-12" db="EMBL/GenBank/DDBJ databases">
        <title>Corynebacterium mastitidis 16-1433 Genome.</title>
        <authorList>
            <person name="Gulvik C.A."/>
        </authorList>
    </citation>
    <scope>NUCLEOTIDE SEQUENCE [LARGE SCALE GENOMIC DNA]</scope>
    <source>
        <strain evidence="9 10">16-1433</strain>
    </source>
</reference>
<keyword evidence="6 7" id="KW-0472">Membrane</keyword>
<feature type="transmembrane region" description="Helical" evidence="7">
    <location>
        <begin position="277"/>
        <end position="304"/>
    </location>
</feature>
<sequence length="321" mass="33664">MLRIVCGHVLRFALLLVLGSLAIFGMLRVVPGNPAEVALGVTATDSAVAELSARMGTDRPLPEQYARWVAGMIRGDFGSSLASGQPIGPLLLDRGAVSLILCGSALILSLLLAVGLGMLATRRPWGGIVAALSQVGIAVPSFLAAIALVMVFSLRLGWFPANGWVPPGEDVAGFLSRLVLPVLSLTAVQAAILTRYVRSALLEALHQDYMRTAYATGRSRARALIDHGLRNAAVPVLTVTGLQLTSLVVGAVVIEKVFVIPGLGSLLLSAVNGRDLLLVQGIVMVLVLFVLLVNLAVDVTTILIDPRLRPARRASEEGAPA</sequence>
<gene>
    <name evidence="9" type="ORF">CXB45_04340</name>
</gene>
<feature type="domain" description="ABC transmembrane type-1" evidence="8">
    <location>
        <begin position="95"/>
        <end position="297"/>
    </location>
</feature>
<comment type="caution">
    <text evidence="9">The sequence shown here is derived from an EMBL/GenBank/DDBJ whole genome shotgun (WGS) entry which is preliminary data.</text>
</comment>
<dbReference type="SUPFAM" id="SSF161098">
    <property type="entry name" value="MetI-like"/>
    <property type="match status" value="1"/>
</dbReference>
<protein>
    <submittedName>
        <fullName evidence="9">ABC transporter permease</fullName>
    </submittedName>
</protein>
<dbReference type="PROSITE" id="PS50928">
    <property type="entry name" value="ABC_TM1"/>
    <property type="match status" value="1"/>
</dbReference>
<dbReference type="GO" id="GO:0071916">
    <property type="term" value="F:dipeptide transmembrane transporter activity"/>
    <property type="evidence" value="ECO:0007669"/>
    <property type="project" value="TreeGrafter"/>
</dbReference>
<dbReference type="Pfam" id="PF19300">
    <property type="entry name" value="BPD_transp_1_N"/>
    <property type="match status" value="1"/>
</dbReference>
<keyword evidence="2 7" id="KW-0813">Transport</keyword>
<evidence type="ECO:0000256" key="4">
    <source>
        <dbReference type="ARBA" id="ARBA00022692"/>
    </source>
</evidence>
<evidence type="ECO:0000259" key="8">
    <source>
        <dbReference type="PROSITE" id="PS50928"/>
    </source>
</evidence>
<keyword evidence="5 7" id="KW-1133">Transmembrane helix</keyword>
<accession>A0A2N0X8B1</accession>
<evidence type="ECO:0000256" key="7">
    <source>
        <dbReference type="RuleBase" id="RU363032"/>
    </source>
</evidence>